<dbReference type="AlphaFoldDB" id="A0A4V2Y3M5"/>
<evidence type="ECO:0000313" key="2">
    <source>
        <dbReference type="EMBL" id="TDC77075.1"/>
    </source>
</evidence>
<evidence type="ECO:0000313" key="3">
    <source>
        <dbReference type="Proteomes" id="UP000295345"/>
    </source>
</evidence>
<evidence type="ECO:0008006" key="4">
    <source>
        <dbReference type="Google" id="ProtNLM"/>
    </source>
</evidence>
<reference evidence="2 3" key="1">
    <citation type="submission" date="2019-03" db="EMBL/GenBank/DDBJ databases">
        <title>Draft genome sequences of novel Actinobacteria.</title>
        <authorList>
            <person name="Sahin N."/>
            <person name="Ay H."/>
            <person name="Saygin H."/>
        </authorList>
    </citation>
    <scope>NUCLEOTIDE SEQUENCE [LARGE SCALE GENOMIC DNA]</scope>
    <source>
        <strain evidence="2 3">DSM 41900</strain>
    </source>
</reference>
<dbReference type="EMBL" id="SMKI01000062">
    <property type="protein sequence ID" value="TDC77075.1"/>
    <property type="molecule type" value="Genomic_DNA"/>
</dbReference>
<protein>
    <recommendedName>
        <fullName evidence="4">Lipoprotein</fullName>
    </recommendedName>
</protein>
<evidence type="ECO:0000256" key="1">
    <source>
        <dbReference type="SAM" id="MobiDB-lite"/>
    </source>
</evidence>
<organism evidence="2 3">
    <name type="scientific">Streptomyces hainanensis</name>
    <dbReference type="NCBI Taxonomy" id="402648"/>
    <lineage>
        <taxon>Bacteria</taxon>
        <taxon>Bacillati</taxon>
        <taxon>Actinomycetota</taxon>
        <taxon>Actinomycetes</taxon>
        <taxon>Kitasatosporales</taxon>
        <taxon>Streptomycetaceae</taxon>
        <taxon>Streptomyces</taxon>
    </lineage>
</organism>
<gene>
    <name evidence="2" type="ORF">E1283_08265</name>
</gene>
<accession>A0A4V2Y3M5</accession>
<sequence length="264" mass="27804">MAALILSGCGGDAEPDENATADEPEQSAPADGPELASLDPAELLQLSDEALRGAESYTSSARSEVDGARGTFMDLMFVGAERCDASVATVNGNVGVIREADDLWVQLDRMSLEAVFDEATVELLANHHLHGPLDDPGLAEYAAMCERGGLPEPVLDGQPAEDGYETTLLTVEDGGEHHGTPVVAVRREESGGTGEGPASVTTTLLIAAEGEPYPLLLTGEMEFDFGTMVNTTEYSRFGDELPFRVPPETATVDVSELGDALPPR</sequence>
<dbReference type="RefSeq" id="WP_132817258.1">
    <property type="nucleotide sequence ID" value="NZ_SMKI01000062.1"/>
</dbReference>
<feature type="compositionally biased region" description="Acidic residues" evidence="1">
    <location>
        <begin position="13"/>
        <end position="25"/>
    </location>
</feature>
<keyword evidence="3" id="KW-1185">Reference proteome</keyword>
<feature type="region of interest" description="Disordered" evidence="1">
    <location>
        <begin position="1"/>
        <end position="35"/>
    </location>
</feature>
<dbReference type="OrthoDB" id="4350224at2"/>
<dbReference type="Proteomes" id="UP000295345">
    <property type="component" value="Unassembled WGS sequence"/>
</dbReference>
<name>A0A4V2Y3M5_9ACTN</name>
<comment type="caution">
    <text evidence="2">The sequence shown here is derived from an EMBL/GenBank/DDBJ whole genome shotgun (WGS) entry which is preliminary data.</text>
</comment>
<proteinExistence type="predicted"/>